<dbReference type="PANTHER" id="PTHR44591:SF25">
    <property type="entry name" value="CHEMOTAXIS TWO-COMPONENT RESPONSE REGULATOR"/>
    <property type="match status" value="1"/>
</dbReference>
<name>A0A2W5VSP5_9BACT</name>
<dbReference type="CDD" id="cd00156">
    <property type="entry name" value="REC"/>
    <property type="match status" value="1"/>
</dbReference>
<dbReference type="GO" id="GO:0000160">
    <property type="term" value="P:phosphorelay signal transduction system"/>
    <property type="evidence" value="ECO:0007669"/>
    <property type="project" value="InterPro"/>
</dbReference>
<accession>A0A2W5VSP5</accession>
<feature type="modified residue" description="4-aspartylphosphate" evidence="2">
    <location>
        <position position="75"/>
    </location>
</feature>
<evidence type="ECO:0000313" key="5">
    <source>
        <dbReference type="Proteomes" id="UP000249061"/>
    </source>
</evidence>
<dbReference type="AlphaFoldDB" id="A0A2W5VSP5"/>
<dbReference type="SMART" id="SM00448">
    <property type="entry name" value="REC"/>
    <property type="match status" value="1"/>
</dbReference>
<evidence type="ECO:0000256" key="2">
    <source>
        <dbReference type="PROSITE-ProRule" id="PRU00169"/>
    </source>
</evidence>
<dbReference type="InterPro" id="IPR011006">
    <property type="entry name" value="CheY-like_superfamily"/>
</dbReference>
<comment type="caution">
    <text evidence="4">The sequence shown here is derived from an EMBL/GenBank/DDBJ whole genome shotgun (WGS) entry which is preliminary data.</text>
</comment>
<dbReference type="Gene3D" id="3.40.50.2300">
    <property type="match status" value="1"/>
</dbReference>
<dbReference type="InterPro" id="IPR050595">
    <property type="entry name" value="Bact_response_regulator"/>
</dbReference>
<dbReference type="InterPro" id="IPR001789">
    <property type="entry name" value="Sig_transdc_resp-reg_receiver"/>
</dbReference>
<proteinExistence type="predicted"/>
<dbReference type="EMBL" id="QFQP01000001">
    <property type="protein sequence ID" value="PZR18654.1"/>
    <property type="molecule type" value="Genomic_DNA"/>
</dbReference>
<dbReference type="PANTHER" id="PTHR44591">
    <property type="entry name" value="STRESS RESPONSE REGULATOR PROTEIN 1"/>
    <property type="match status" value="1"/>
</dbReference>
<keyword evidence="1 2" id="KW-0597">Phosphoprotein</keyword>
<sequence>MPGLFRAHAGKTSATADTLARVQTDSILVVDDEVIVLDVLKVALKKAGFTVFTAASLFEATELVNTQRFACALIDKNLPDGSGLDLIRAIRSRHSDCTCLVMTAYPNADSILEALKLGAIDYLEKPFPHVSIIQEKVKAAVERQRRLAALSARVAEMNALKAAAEASTQPPSDPAMLAKYDALHFRHQRALAMLREVKAELDTSHASPTLSARVTSLLEELK</sequence>
<evidence type="ECO:0000313" key="4">
    <source>
        <dbReference type="EMBL" id="PZR18654.1"/>
    </source>
</evidence>
<evidence type="ECO:0000259" key="3">
    <source>
        <dbReference type="PROSITE" id="PS50110"/>
    </source>
</evidence>
<organism evidence="4 5">
    <name type="scientific">Archangium gephyra</name>
    <dbReference type="NCBI Taxonomy" id="48"/>
    <lineage>
        <taxon>Bacteria</taxon>
        <taxon>Pseudomonadati</taxon>
        <taxon>Myxococcota</taxon>
        <taxon>Myxococcia</taxon>
        <taxon>Myxococcales</taxon>
        <taxon>Cystobacterineae</taxon>
        <taxon>Archangiaceae</taxon>
        <taxon>Archangium</taxon>
    </lineage>
</organism>
<feature type="domain" description="Response regulatory" evidence="3">
    <location>
        <begin position="26"/>
        <end position="140"/>
    </location>
</feature>
<protein>
    <recommendedName>
        <fullName evidence="3">Response regulatory domain-containing protein</fullName>
    </recommendedName>
</protein>
<dbReference type="PROSITE" id="PS50110">
    <property type="entry name" value="RESPONSE_REGULATORY"/>
    <property type="match status" value="1"/>
</dbReference>
<gene>
    <name evidence="4" type="ORF">DI536_01880</name>
</gene>
<dbReference type="Pfam" id="PF00072">
    <property type="entry name" value="Response_reg"/>
    <property type="match status" value="1"/>
</dbReference>
<reference evidence="4 5" key="1">
    <citation type="submission" date="2017-08" db="EMBL/GenBank/DDBJ databases">
        <title>Infants hospitalized years apart are colonized by the same room-sourced microbial strains.</title>
        <authorList>
            <person name="Brooks B."/>
            <person name="Olm M.R."/>
            <person name="Firek B.A."/>
            <person name="Baker R."/>
            <person name="Thomas B.C."/>
            <person name="Morowitz M.J."/>
            <person name="Banfield J.F."/>
        </authorList>
    </citation>
    <scope>NUCLEOTIDE SEQUENCE [LARGE SCALE GENOMIC DNA]</scope>
    <source>
        <strain evidence="4">S2_003_000_R2_14</strain>
    </source>
</reference>
<dbReference type="SUPFAM" id="SSF52172">
    <property type="entry name" value="CheY-like"/>
    <property type="match status" value="1"/>
</dbReference>
<dbReference type="Proteomes" id="UP000249061">
    <property type="component" value="Unassembled WGS sequence"/>
</dbReference>
<evidence type="ECO:0000256" key="1">
    <source>
        <dbReference type="ARBA" id="ARBA00022553"/>
    </source>
</evidence>